<evidence type="ECO:0000256" key="6">
    <source>
        <dbReference type="HAMAP-Rule" id="MF_00337"/>
    </source>
</evidence>
<dbReference type="InterPro" id="IPR003761">
    <property type="entry name" value="Exonuc_VII_S"/>
</dbReference>
<evidence type="ECO:0000256" key="4">
    <source>
        <dbReference type="ARBA" id="ARBA00022801"/>
    </source>
</evidence>
<dbReference type="NCBIfam" id="TIGR01280">
    <property type="entry name" value="xseB"/>
    <property type="match status" value="1"/>
</dbReference>
<comment type="subunit">
    <text evidence="6">Heterooligomer composed of large and small subunits.</text>
</comment>
<dbReference type="AlphaFoldDB" id="U5DMR3"/>
<evidence type="ECO:0000313" key="9">
    <source>
        <dbReference type="Proteomes" id="UP000016960"/>
    </source>
</evidence>
<name>U5DMR3_9CHRO</name>
<dbReference type="EC" id="3.1.11.6" evidence="6"/>
<dbReference type="InParanoid" id="U5DMR3"/>
<evidence type="ECO:0000256" key="1">
    <source>
        <dbReference type="ARBA" id="ARBA00009998"/>
    </source>
</evidence>
<dbReference type="STRING" id="582515.KR51_00014360"/>
<dbReference type="GO" id="GO:0008855">
    <property type="term" value="F:exodeoxyribonuclease VII activity"/>
    <property type="evidence" value="ECO:0007669"/>
    <property type="project" value="UniProtKB-UniRule"/>
</dbReference>
<keyword evidence="5 6" id="KW-0269">Exonuclease</keyword>
<sequence>MPTSLNDQPLDYDRAIADVEAIVDQIESGVLPLEELFAHFTIAVEQLHACERYLARGREQMELLVETLDDSPEDGASKPEAHALEELDF</sequence>
<comment type="function">
    <text evidence="6">Bidirectionally degrades single-stranded DNA into large acid-insoluble oligonucleotides, which are then degraded further into small acid-soluble oligonucleotides.</text>
</comment>
<dbReference type="SUPFAM" id="SSF116842">
    <property type="entry name" value="XseB-like"/>
    <property type="match status" value="1"/>
</dbReference>
<dbReference type="OrthoDB" id="427334at2"/>
<keyword evidence="3 6" id="KW-0540">Nuclease</keyword>
<accession>U5DMR3</accession>
<dbReference type="HAMAP" id="MF_00337">
    <property type="entry name" value="Exonuc_7_S"/>
    <property type="match status" value="1"/>
</dbReference>
<comment type="similarity">
    <text evidence="1 6">Belongs to the XseB family.</text>
</comment>
<evidence type="ECO:0000256" key="5">
    <source>
        <dbReference type="ARBA" id="ARBA00022839"/>
    </source>
</evidence>
<dbReference type="Proteomes" id="UP000016960">
    <property type="component" value="Unassembled WGS sequence"/>
</dbReference>
<dbReference type="GO" id="GO:0009318">
    <property type="term" value="C:exodeoxyribonuclease VII complex"/>
    <property type="evidence" value="ECO:0007669"/>
    <property type="project" value="UniProtKB-UniRule"/>
</dbReference>
<dbReference type="GO" id="GO:0006308">
    <property type="term" value="P:DNA catabolic process"/>
    <property type="evidence" value="ECO:0007669"/>
    <property type="project" value="UniProtKB-UniRule"/>
</dbReference>
<keyword evidence="9" id="KW-1185">Reference proteome</keyword>
<evidence type="ECO:0000256" key="2">
    <source>
        <dbReference type="ARBA" id="ARBA00022490"/>
    </source>
</evidence>
<comment type="caution">
    <text evidence="8">The sequence shown here is derived from an EMBL/GenBank/DDBJ whole genome shotgun (WGS) entry which is preliminary data.</text>
</comment>
<dbReference type="EMBL" id="ASSJ01000036">
    <property type="protein sequence ID" value="ERN41904.1"/>
    <property type="molecule type" value="Genomic_DNA"/>
</dbReference>
<evidence type="ECO:0000256" key="3">
    <source>
        <dbReference type="ARBA" id="ARBA00022722"/>
    </source>
</evidence>
<keyword evidence="4 6" id="KW-0378">Hydrolase</keyword>
<evidence type="ECO:0000256" key="7">
    <source>
        <dbReference type="SAM" id="MobiDB-lite"/>
    </source>
</evidence>
<organism evidence="8 9">
    <name type="scientific">Rubidibacter lacunae KORDI 51-2</name>
    <dbReference type="NCBI Taxonomy" id="582515"/>
    <lineage>
        <taxon>Bacteria</taxon>
        <taxon>Bacillati</taxon>
        <taxon>Cyanobacteriota</taxon>
        <taxon>Cyanophyceae</taxon>
        <taxon>Oscillatoriophycideae</taxon>
        <taxon>Chroococcales</taxon>
        <taxon>Aphanothecaceae</taxon>
        <taxon>Rubidibacter</taxon>
    </lineage>
</organism>
<dbReference type="InterPro" id="IPR037004">
    <property type="entry name" value="Exonuc_VII_ssu_sf"/>
</dbReference>
<feature type="compositionally biased region" description="Basic and acidic residues" evidence="7">
    <location>
        <begin position="75"/>
        <end position="89"/>
    </location>
</feature>
<dbReference type="eggNOG" id="COG1722">
    <property type="taxonomic scope" value="Bacteria"/>
</dbReference>
<protein>
    <recommendedName>
        <fullName evidence="6">Exodeoxyribonuclease 7 small subunit</fullName>
        <ecNumber evidence="6">3.1.11.6</ecNumber>
    </recommendedName>
    <alternativeName>
        <fullName evidence="6">Exodeoxyribonuclease VII small subunit</fullName>
        <shortName evidence="6">Exonuclease VII small subunit</shortName>
    </alternativeName>
</protein>
<reference evidence="8 9" key="1">
    <citation type="submission" date="2013-05" db="EMBL/GenBank/DDBJ databases">
        <title>Draft genome sequence of Rubidibacter lacunae KORDI 51-2.</title>
        <authorList>
            <person name="Choi D.H."/>
            <person name="Noh J.H."/>
            <person name="Kwon K.-K."/>
            <person name="Lee J.-H."/>
            <person name="Ryu J.-Y."/>
        </authorList>
    </citation>
    <scope>NUCLEOTIDE SEQUENCE [LARGE SCALE GENOMIC DNA]</scope>
    <source>
        <strain evidence="8 9">KORDI 51-2</strain>
    </source>
</reference>
<gene>
    <name evidence="6" type="primary">xseB</name>
    <name evidence="8" type="ORF">KR51_00014360</name>
</gene>
<dbReference type="RefSeq" id="WP_022606034.1">
    <property type="nucleotide sequence ID" value="NZ_ASSJ01000036.1"/>
</dbReference>
<evidence type="ECO:0000313" key="8">
    <source>
        <dbReference type="EMBL" id="ERN41904.1"/>
    </source>
</evidence>
<dbReference type="Gene3D" id="1.10.287.1040">
    <property type="entry name" value="Exonuclease VII, small subunit"/>
    <property type="match status" value="1"/>
</dbReference>
<comment type="catalytic activity">
    <reaction evidence="6">
        <text>Exonucleolytic cleavage in either 5'- to 3'- or 3'- to 5'-direction to yield nucleoside 5'-phosphates.</text>
        <dbReference type="EC" id="3.1.11.6"/>
    </reaction>
</comment>
<keyword evidence="2 6" id="KW-0963">Cytoplasm</keyword>
<feature type="region of interest" description="Disordered" evidence="7">
    <location>
        <begin position="69"/>
        <end position="89"/>
    </location>
</feature>
<dbReference type="GO" id="GO:0005737">
    <property type="term" value="C:cytoplasm"/>
    <property type="evidence" value="ECO:0007669"/>
    <property type="project" value="UniProtKB-SubCell"/>
</dbReference>
<proteinExistence type="inferred from homology"/>
<comment type="subcellular location">
    <subcellularLocation>
        <location evidence="6">Cytoplasm</location>
    </subcellularLocation>
</comment>
<dbReference type="Pfam" id="PF02609">
    <property type="entry name" value="Exonuc_VII_S"/>
    <property type="match status" value="1"/>
</dbReference>